<accession>A0A845LA20</accession>
<comment type="function">
    <text evidence="3">Removes the formyl group from the N-terminal Met of newly synthesized proteins. Requires at least a dipeptide for an efficient rate of reaction. N-terminal L-methionine is a prerequisite for activity but the enzyme has broad specificity at other positions.</text>
</comment>
<comment type="cofactor">
    <cofactor evidence="3">
        <name>Fe(2+)</name>
        <dbReference type="ChEBI" id="CHEBI:29033"/>
    </cofactor>
    <text evidence="3">Binds 1 Fe(2+) ion.</text>
</comment>
<dbReference type="GO" id="GO:0042586">
    <property type="term" value="F:peptide deformylase activity"/>
    <property type="evidence" value="ECO:0007669"/>
    <property type="project" value="UniProtKB-UniRule"/>
</dbReference>
<dbReference type="PANTHER" id="PTHR10458">
    <property type="entry name" value="PEPTIDE DEFORMYLASE"/>
    <property type="match status" value="1"/>
</dbReference>
<keyword evidence="3" id="KW-0479">Metal-binding</keyword>
<dbReference type="EC" id="3.5.1.88" evidence="3"/>
<protein>
    <recommendedName>
        <fullName evidence="3">Peptide deformylase</fullName>
        <shortName evidence="3">PDF</shortName>
        <ecNumber evidence="3">3.5.1.88</ecNumber>
    </recommendedName>
    <alternativeName>
        <fullName evidence="3">Polypeptide deformylase</fullName>
    </alternativeName>
</protein>
<dbReference type="RefSeq" id="WP_161262132.1">
    <property type="nucleotide sequence ID" value="NZ_JAFBDC010000007.1"/>
</dbReference>
<evidence type="ECO:0000313" key="5">
    <source>
        <dbReference type="Proteomes" id="UP000471031"/>
    </source>
</evidence>
<dbReference type="PANTHER" id="PTHR10458:SF22">
    <property type="entry name" value="PEPTIDE DEFORMYLASE"/>
    <property type="match status" value="1"/>
</dbReference>
<proteinExistence type="inferred from homology"/>
<evidence type="ECO:0000256" key="2">
    <source>
        <dbReference type="ARBA" id="ARBA00023004"/>
    </source>
</evidence>
<evidence type="ECO:0000313" key="4">
    <source>
        <dbReference type="EMBL" id="MZP43577.1"/>
    </source>
</evidence>
<dbReference type="GO" id="GO:0046872">
    <property type="term" value="F:metal ion binding"/>
    <property type="evidence" value="ECO:0007669"/>
    <property type="project" value="UniProtKB-KW"/>
</dbReference>
<comment type="caution">
    <text evidence="4">The sequence shown here is derived from an EMBL/GenBank/DDBJ whole genome shotgun (WGS) entry which is preliminary data.</text>
</comment>
<dbReference type="OrthoDB" id="9784988at2"/>
<dbReference type="NCBIfam" id="NF001159">
    <property type="entry name" value="PRK00150.1-3"/>
    <property type="match status" value="1"/>
</dbReference>
<comment type="catalytic activity">
    <reaction evidence="3">
        <text>N-terminal N-formyl-L-methionyl-[peptide] + H2O = N-terminal L-methionyl-[peptide] + formate</text>
        <dbReference type="Rhea" id="RHEA:24420"/>
        <dbReference type="Rhea" id="RHEA-COMP:10639"/>
        <dbReference type="Rhea" id="RHEA-COMP:10640"/>
        <dbReference type="ChEBI" id="CHEBI:15377"/>
        <dbReference type="ChEBI" id="CHEBI:15740"/>
        <dbReference type="ChEBI" id="CHEBI:49298"/>
        <dbReference type="ChEBI" id="CHEBI:64731"/>
        <dbReference type="EC" id="3.5.1.88"/>
    </reaction>
</comment>
<dbReference type="HAMAP" id="MF_00163">
    <property type="entry name" value="Pep_deformylase"/>
    <property type="match status" value="1"/>
</dbReference>
<dbReference type="PRINTS" id="PR01576">
    <property type="entry name" value="PDEFORMYLASE"/>
</dbReference>
<dbReference type="Proteomes" id="UP000471031">
    <property type="component" value="Unassembled WGS sequence"/>
</dbReference>
<dbReference type="PIRSF" id="PIRSF004749">
    <property type="entry name" value="Pep_def"/>
    <property type="match status" value="1"/>
</dbReference>
<dbReference type="Gene3D" id="3.90.45.10">
    <property type="entry name" value="Peptide deformylase"/>
    <property type="match status" value="1"/>
</dbReference>
<keyword evidence="2 3" id="KW-0408">Iron</keyword>
<evidence type="ECO:0000256" key="1">
    <source>
        <dbReference type="ARBA" id="ARBA00010759"/>
    </source>
</evidence>
<keyword evidence="3" id="KW-0648">Protein biosynthesis</keyword>
<dbReference type="CDD" id="cd00487">
    <property type="entry name" value="Pep_deformylase"/>
    <property type="match status" value="1"/>
</dbReference>
<dbReference type="AlphaFoldDB" id="A0A845LA20"/>
<gene>
    <name evidence="3 4" type="primary">def</name>
    <name evidence="4" type="ORF">GTO89_11045</name>
</gene>
<dbReference type="InterPro" id="IPR023635">
    <property type="entry name" value="Peptide_deformylase"/>
</dbReference>
<feature type="binding site" evidence="3">
    <location>
        <position position="134"/>
    </location>
    <ligand>
        <name>Fe cation</name>
        <dbReference type="ChEBI" id="CHEBI:24875"/>
    </ligand>
</feature>
<dbReference type="NCBIfam" id="TIGR00079">
    <property type="entry name" value="pept_deformyl"/>
    <property type="match status" value="1"/>
</dbReference>
<feature type="binding site" evidence="3">
    <location>
        <position position="130"/>
    </location>
    <ligand>
        <name>Fe cation</name>
        <dbReference type="ChEBI" id="CHEBI:24875"/>
    </ligand>
</feature>
<dbReference type="Pfam" id="PF01327">
    <property type="entry name" value="Pep_deformylase"/>
    <property type="match status" value="1"/>
</dbReference>
<keyword evidence="3 4" id="KW-0378">Hydrolase</keyword>
<feature type="active site" evidence="3">
    <location>
        <position position="131"/>
    </location>
</feature>
<sequence>MAVYEIIKMGDPVLREKAKPVTRFNSNLGRLIDDMFDTMAAARGVGLAAPQIGISKRVCVVEVGKRRFEMVNPEIIEAEGEQCDAEGCLSIPEYTGEVKRYQRVRVKAQDRNGEEYTVEGTDLLAVAFQHEIDHLDGILFVDRVENDEPEER</sequence>
<dbReference type="EMBL" id="WXEX01000008">
    <property type="protein sequence ID" value="MZP43577.1"/>
    <property type="molecule type" value="Genomic_DNA"/>
</dbReference>
<dbReference type="GO" id="GO:0006412">
    <property type="term" value="P:translation"/>
    <property type="evidence" value="ECO:0007669"/>
    <property type="project" value="UniProtKB-UniRule"/>
</dbReference>
<keyword evidence="5" id="KW-1185">Reference proteome</keyword>
<feature type="binding site" evidence="3">
    <location>
        <position position="88"/>
    </location>
    <ligand>
        <name>Fe cation</name>
        <dbReference type="ChEBI" id="CHEBI:24875"/>
    </ligand>
</feature>
<reference evidence="4 5" key="1">
    <citation type="submission" date="2020-01" db="EMBL/GenBank/DDBJ databases">
        <title>Whole genome sequence of Heliobacterium gestii DSM 11169.</title>
        <authorList>
            <person name="Kyndt J.A."/>
            <person name="Meyer T.E."/>
        </authorList>
    </citation>
    <scope>NUCLEOTIDE SEQUENCE [LARGE SCALE GENOMIC DNA]</scope>
    <source>
        <strain evidence="4 5">DSM 11169</strain>
    </source>
</reference>
<dbReference type="SUPFAM" id="SSF56420">
    <property type="entry name" value="Peptide deformylase"/>
    <property type="match status" value="1"/>
</dbReference>
<evidence type="ECO:0000256" key="3">
    <source>
        <dbReference type="HAMAP-Rule" id="MF_00163"/>
    </source>
</evidence>
<comment type="similarity">
    <text evidence="1 3">Belongs to the polypeptide deformylase family.</text>
</comment>
<dbReference type="InterPro" id="IPR036821">
    <property type="entry name" value="Peptide_deformylase_sf"/>
</dbReference>
<organism evidence="4 5">
    <name type="scientific">Heliomicrobium gestii</name>
    <name type="common">Heliobacterium gestii</name>
    <dbReference type="NCBI Taxonomy" id="2699"/>
    <lineage>
        <taxon>Bacteria</taxon>
        <taxon>Bacillati</taxon>
        <taxon>Bacillota</taxon>
        <taxon>Clostridia</taxon>
        <taxon>Eubacteriales</taxon>
        <taxon>Heliobacteriaceae</taxon>
        <taxon>Heliomicrobium</taxon>
    </lineage>
</organism>
<name>A0A845LA20_HELGE</name>